<gene>
    <name evidence="6" type="ORF">ATC1_11284</name>
</gene>
<evidence type="ECO:0000313" key="6">
    <source>
        <dbReference type="EMBL" id="GAP39355.1"/>
    </source>
</evidence>
<dbReference type="InterPro" id="IPR027461">
    <property type="entry name" value="Carboxypeptidase_A_C_sf"/>
</dbReference>
<reference evidence="6" key="1">
    <citation type="journal article" date="2015" name="Genome Announc.">
        <title>Draft Genome Sequence of Anaerolineae Strain TC1, a Novel Isolate from a Methanogenic Wastewater Treatment System.</title>
        <authorList>
            <person name="Matsuura N."/>
            <person name="Tourlousse D.M."/>
            <person name="Sun L."/>
            <person name="Toyonaga M."/>
            <person name="Kuroda K."/>
            <person name="Ohashi A."/>
            <person name="Cruz R."/>
            <person name="Yamaguchi T."/>
            <person name="Sekiguchi Y."/>
        </authorList>
    </citation>
    <scope>NUCLEOTIDE SEQUENCE [LARGE SCALE GENOMIC DNA]</scope>
    <source>
        <strain evidence="6">TC1</strain>
    </source>
</reference>
<organism evidence="6">
    <name type="scientific">Flexilinea flocculi</name>
    <dbReference type="NCBI Taxonomy" id="1678840"/>
    <lineage>
        <taxon>Bacteria</taxon>
        <taxon>Bacillati</taxon>
        <taxon>Chloroflexota</taxon>
        <taxon>Anaerolineae</taxon>
        <taxon>Anaerolineales</taxon>
        <taxon>Anaerolineaceae</taxon>
        <taxon>Flexilinea</taxon>
    </lineage>
</organism>
<feature type="domain" description="LD-carboxypeptidase C-terminal" evidence="5">
    <location>
        <begin position="203"/>
        <end position="318"/>
    </location>
</feature>
<sequence length="337" mass="37457">MLLAPKLKTGDTIAVFSPSSPVTCTAVRRYQRGKSFLESKGFRVKEGALTGKRDYYRSGSIQERVDELNQLIQDPEVQCIMSSIGGWNSNSLLPYIDYKSLQDNPKIIVGYSDVTALLLGIYAQTGLICFYGPAMAASLGELPPLVDDTWTYFKNIVAGNMPIPYILPTPDDWTDEFIDWETQNRKKNVLSNQLITIHPGIAEGRIIGGNLNTMQGIWGSPFMPKIQTGDILFLEDSLLDAAIVERSFSLLKINGIFDRIGGLILGKHELFKDCGSGRKPYDILLEIMGQTSFPVLAQFDCCHTHPMLTLPIGCKVRLDAYKQTVTLLESPVFSYQS</sequence>
<keyword evidence="2" id="KW-0378">Hydrolase</keyword>
<dbReference type="PANTHER" id="PTHR30237">
    <property type="entry name" value="MURAMOYLTETRAPEPTIDE CARBOXYPEPTIDASE"/>
    <property type="match status" value="1"/>
</dbReference>
<dbReference type="InterPro" id="IPR029062">
    <property type="entry name" value="Class_I_gatase-like"/>
</dbReference>
<dbReference type="Pfam" id="PF02016">
    <property type="entry name" value="Peptidase_S66"/>
    <property type="match status" value="1"/>
</dbReference>
<evidence type="ECO:0000313" key="7">
    <source>
        <dbReference type="Proteomes" id="UP000053370"/>
    </source>
</evidence>
<evidence type="ECO:0000256" key="3">
    <source>
        <dbReference type="PIRSR" id="PIRSR028757-1"/>
    </source>
</evidence>
<dbReference type="EMBL" id="DF968179">
    <property type="protein sequence ID" value="GAP39355.1"/>
    <property type="molecule type" value="Genomic_DNA"/>
</dbReference>
<keyword evidence="6" id="KW-0645">Protease</keyword>
<dbReference type="SUPFAM" id="SSF141986">
    <property type="entry name" value="LD-carboxypeptidase A C-terminal domain-like"/>
    <property type="match status" value="1"/>
</dbReference>
<dbReference type="InterPro" id="IPR040449">
    <property type="entry name" value="Peptidase_S66_N"/>
</dbReference>
<accession>A0A0K8PB28</accession>
<keyword evidence="6" id="KW-0121">Carboxypeptidase</keyword>
<dbReference type="Proteomes" id="UP000053370">
    <property type="component" value="Unassembled WGS sequence"/>
</dbReference>
<name>A0A0K8PB28_9CHLR</name>
<dbReference type="PATRIC" id="fig|1678840.3.peg.336"/>
<dbReference type="InterPro" id="IPR040921">
    <property type="entry name" value="Peptidase_S66C"/>
</dbReference>
<evidence type="ECO:0000259" key="4">
    <source>
        <dbReference type="Pfam" id="PF02016"/>
    </source>
</evidence>
<evidence type="ECO:0000256" key="1">
    <source>
        <dbReference type="ARBA" id="ARBA00010233"/>
    </source>
</evidence>
<proteinExistence type="inferred from homology"/>
<dbReference type="Pfam" id="PF17676">
    <property type="entry name" value="Peptidase_S66C"/>
    <property type="match status" value="1"/>
</dbReference>
<dbReference type="AlphaFoldDB" id="A0A0K8PB28"/>
<dbReference type="Gene3D" id="3.40.50.10740">
    <property type="entry name" value="Class I glutamine amidotransferase-like"/>
    <property type="match status" value="1"/>
</dbReference>
<dbReference type="Gene3D" id="3.50.30.60">
    <property type="entry name" value="LD-carboxypeptidase A C-terminal domain-like"/>
    <property type="match status" value="1"/>
</dbReference>
<dbReference type="SUPFAM" id="SSF52317">
    <property type="entry name" value="Class I glutamine amidotransferase-like"/>
    <property type="match status" value="1"/>
</dbReference>
<dbReference type="GO" id="GO:0004180">
    <property type="term" value="F:carboxypeptidase activity"/>
    <property type="evidence" value="ECO:0007669"/>
    <property type="project" value="UniProtKB-KW"/>
</dbReference>
<dbReference type="OrthoDB" id="9807329at2"/>
<dbReference type="STRING" id="1678840.ATC1_11284"/>
<feature type="active site" description="Nucleophile" evidence="3">
    <location>
        <position position="112"/>
    </location>
</feature>
<comment type="similarity">
    <text evidence="1">Belongs to the peptidase S66 family.</text>
</comment>
<dbReference type="CDD" id="cd07062">
    <property type="entry name" value="Peptidase_S66_mccF_like"/>
    <property type="match status" value="1"/>
</dbReference>
<dbReference type="InterPro" id="IPR027478">
    <property type="entry name" value="LdcA_N"/>
</dbReference>
<feature type="active site" description="Charge relay system" evidence="3">
    <location>
        <position position="303"/>
    </location>
</feature>
<dbReference type="PANTHER" id="PTHR30237:SF5">
    <property type="entry name" value="CARBOXYPEPTIDASE VC_A0337-RELATED"/>
    <property type="match status" value="1"/>
</dbReference>
<dbReference type="RefSeq" id="WP_062277511.1">
    <property type="nucleotide sequence ID" value="NZ_DF968179.1"/>
</dbReference>
<dbReference type="InterPro" id="IPR003507">
    <property type="entry name" value="S66_fam"/>
</dbReference>
<evidence type="ECO:0000259" key="5">
    <source>
        <dbReference type="Pfam" id="PF17676"/>
    </source>
</evidence>
<feature type="domain" description="LD-carboxypeptidase N-terminal" evidence="4">
    <location>
        <begin position="13"/>
        <end position="132"/>
    </location>
</feature>
<evidence type="ECO:0000256" key="2">
    <source>
        <dbReference type="ARBA" id="ARBA00022801"/>
    </source>
</evidence>
<protein>
    <submittedName>
        <fullName evidence="6">Muramoyltetrapeptide carboxypeptidase LdcA</fullName>
    </submittedName>
</protein>
<dbReference type="PIRSF" id="PIRSF028757">
    <property type="entry name" value="LD-carboxypeptidase"/>
    <property type="match status" value="1"/>
</dbReference>
<keyword evidence="7" id="KW-1185">Reference proteome</keyword>
<feature type="active site" description="Charge relay system" evidence="3">
    <location>
        <position position="235"/>
    </location>
</feature>